<dbReference type="UniPathway" id="UPA00299"/>
<dbReference type="EMBL" id="JMQM01000001">
    <property type="protein sequence ID" value="KFB09765.1"/>
    <property type="molecule type" value="Genomic_DNA"/>
</dbReference>
<dbReference type="Gene3D" id="3.40.50.1000">
    <property type="entry name" value="HAD superfamily/HAD-like"/>
    <property type="match status" value="1"/>
</dbReference>
<dbReference type="NCBIfam" id="TIGR01484">
    <property type="entry name" value="HAD-SF-IIB"/>
    <property type="match status" value="1"/>
</dbReference>
<dbReference type="STRING" id="472175.EL18_00784"/>
<evidence type="ECO:0000313" key="5">
    <source>
        <dbReference type="EMBL" id="KFB09765.1"/>
    </source>
</evidence>
<name>A0A084U9X9_9HYPH</name>
<dbReference type="AlphaFoldDB" id="A0A084U9X9"/>
<dbReference type="GO" id="GO:0004805">
    <property type="term" value="F:trehalose-phosphatase activity"/>
    <property type="evidence" value="ECO:0007669"/>
    <property type="project" value="UniProtKB-EC"/>
</dbReference>
<keyword evidence="3 4" id="KW-0378">Hydrolase</keyword>
<comment type="function">
    <text evidence="4">Removes the phosphate from trehalose 6-phosphate to produce free trehalose.</text>
</comment>
<dbReference type="GO" id="GO:0046872">
    <property type="term" value="F:metal ion binding"/>
    <property type="evidence" value="ECO:0007669"/>
    <property type="project" value="UniProtKB-KW"/>
</dbReference>
<keyword evidence="4" id="KW-0460">Magnesium</keyword>
<comment type="pathway">
    <text evidence="1 4">Glycan biosynthesis; trehalose biosynthesis.</text>
</comment>
<dbReference type="Proteomes" id="UP000053675">
    <property type="component" value="Unassembled WGS sequence"/>
</dbReference>
<comment type="cofactor">
    <cofactor evidence="4">
        <name>Mg(2+)</name>
        <dbReference type="ChEBI" id="CHEBI:18420"/>
    </cofactor>
</comment>
<dbReference type="InterPro" id="IPR023214">
    <property type="entry name" value="HAD_sf"/>
</dbReference>
<evidence type="ECO:0000256" key="4">
    <source>
        <dbReference type="RuleBase" id="RU361117"/>
    </source>
</evidence>
<dbReference type="eggNOG" id="COG1877">
    <property type="taxonomic scope" value="Bacteria"/>
</dbReference>
<sequence length="266" mass="28787">MIPLISRNNMAGTPEPLAKLDKNALHPLEVAIFLDFDGTLADIAEDPAAVAVPRQTIEALARLEKITGGAVAIVTGRPISEIDYFLFPLNLPIAGVHGLERRGADGSMTSVPTDEKALEYVADHLERFRDRNEGIFIEHKQGSIALHYRKRPELESASKTAVHEAVNGHAGLHILNGKKVIEIKAGKATKADALKAFLKEHPFTGRIPLFAGDDVTDEDAFVAIAGDRGVSIKIGDGKTAAAYRADSTESFRSWLDSLAGMFERNN</sequence>
<dbReference type="EC" id="3.1.3.12" evidence="4"/>
<dbReference type="InterPro" id="IPR003337">
    <property type="entry name" value="Trehalose_PPase"/>
</dbReference>
<evidence type="ECO:0000256" key="3">
    <source>
        <dbReference type="ARBA" id="ARBA00022801"/>
    </source>
</evidence>
<dbReference type="InterPro" id="IPR044651">
    <property type="entry name" value="OTSB-like"/>
</dbReference>
<protein>
    <recommendedName>
        <fullName evidence="4">Trehalose 6-phosphate phosphatase</fullName>
        <ecNumber evidence="4">3.1.3.12</ecNumber>
    </recommendedName>
</protein>
<dbReference type="Pfam" id="PF02358">
    <property type="entry name" value="Trehalose_PPase"/>
    <property type="match status" value="1"/>
</dbReference>
<dbReference type="Gene3D" id="3.30.70.1020">
    <property type="entry name" value="Trehalose-6-phosphate phosphatase related protein, domain 2"/>
    <property type="match status" value="1"/>
</dbReference>
<dbReference type="CDD" id="cd01627">
    <property type="entry name" value="HAD_TPP"/>
    <property type="match status" value="1"/>
</dbReference>
<comment type="catalytic activity">
    <reaction evidence="4">
        <text>alpha,alpha-trehalose 6-phosphate + H2O = alpha,alpha-trehalose + phosphate</text>
        <dbReference type="Rhea" id="RHEA:23420"/>
        <dbReference type="ChEBI" id="CHEBI:15377"/>
        <dbReference type="ChEBI" id="CHEBI:16551"/>
        <dbReference type="ChEBI" id="CHEBI:43474"/>
        <dbReference type="ChEBI" id="CHEBI:58429"/>
        <dbReference type="EC" id="3.1.3.12"/>
    </reaction>
</comment>
<dbReference type="InterPro" id="IPR036412">
    <property type="entry name" value="HAD-like_sf"/>
</dbReference>
<dbReference type="PANTHER" id="PTHR43768:SF3">
    <property type="entry name" value="TREHALOSE 6-PHOSPHATE PHOSPHATASE"/>
    <property type="match status" value="1"/>
</dbReference>
<comment type="similarity">
    <text evidence="2 4">Belongs to the trehalose phosphatase family.</text>
</comment>
<gene>
    <name evidence="5" type="ORF">EL18_00784</name>
</gene>
<organism evidence="5 6">
    <name type="scientific">Nitratireductor basaltis</name>
    <dbReference type="NCBI Taxonomy" id="472175"/>
    <lineage>
        <taxon>Bacteria</taxon>
        <taxon>Pseudomonadati</taxon>
        <taxon>Pseudomonadota</taxon>
        <taxon>Alphaproteobacteria</taxon>
        <taxon>Hyphomicrobiales</taxon>
        <taxon>Phyllobacteriaceae</taxon>
        <taxon>Nitratireductor</taxon>
    </lineage>
</organism>
<dbReference type="InterPro" id="IPR006379">
    <property type="entry name" value="HAD-SF_hydro_IIB"/>
</dbReference>
<accession>A0A084U9X9</accession>
<evidence type="ECO:0000256" key="2">
    <source>
        <dbReference type="ARBA" id="ARBA00008770"/>
    </source>
</evidence>
<dbReference type="SUPFAM" id="SSF56784">
    <property type="entry name" value="HAD-like"/>
    <property type="match status" value="1"/>
</dbReference>
<proteinExistence type="inferred from homology"/>
<dbReference type="PATRIC" id="fig|472175.3.peg.797"/>
<keyword evidence="4" id="KW-0479">Metal-binding</keyword>
<evidence type="ECO:0000256" key="1">
    <source>
        <dbReference type="ARBA" id="ARBA00005199"/>
    </source>
</evidence>
<dbReference type="PANTHER" id="PTHR43768">
    <property type="entry name" value="TREHALOSE 6-PHOSPHATE PHOSPHATASE"/>
    <property type="match status" value="1"/>
</dbReference>
<comment type="caution">
    <text evidence="5">The sequence shown here is derived from an EMBL/GenBank/DDBJ whole genome shotgun (WGS) entry which is preliminary data.</text>
</comment>
<evidence type="ECO:0000313" key="6">
    <source>
        <dbReference type="Proteomes" id="UP000053675"/>
    </source>
</evidence>
<dbReference type="GO" id="GO:0005992">
    <property type="term" value="P:trehalose biosynthetic process"/>
    <property type="evidence" value="ECO:0007669"/>
    <property type="project" value="UniProtKB-UniPathway"/>
</dbReference>
<dbReference type="NCBIfam" id="TIGR00685">
    <property type="entry name" value="T6PP"/>
    <property type="match status" value="1"/>
</dbReference>
<reference evidence="5 6" key="1">
    <citation type="submission" date="2014-05" db="EMBL/GenBank/DDBJ databases">
        <title>Draft Genome Sequence of Nitratireductor basaltis Strain UMTGB225, A Marine Bacterium Isolated from Green Barrel Tunicate.</title>
        <authorList>
            <person name="Gan H.Y."/>
        </authorList>
    </citation>
    <scope>NUCLEOTIDE SEQUENCE [LARGE SCALE GENOMIC DNA]</scope>
    <source>
        <strain evidence="5 6">UMTGB225</strain>
    </source>
</reference>
<keyword evidence="6" id="KW-1185">Reference proteome</keyword>